<accession>A0A5K7YIF3</accession>
<proteinExistence type="predicted"/>
<gene>
    <name evidence="1" type="ORF">DSCA_33820</name>
</gene>
<dbReference type="Proteomes" id="UP000427906">
    <property type="component" value="Chromosome"/>
</dbReference>
<keyword evidence="2" id="KW-1185">Reference proteome</keyword>
<dbReference type="EMBL" id="AP021874">
    <property type="protein sequence ID" value="BBO69452.1"/>
    <property type="molecule type" value="Genomic_DNA"/>
</dbReference>
<protein>
    <submittedName>
        <fullName evidence="1">Uncharacterized protein</fullName>
    </submittedName>
</protein>
<sequence>MKINRGAAGKTIVAVAVERKSKLYAYSKDGYFERLPDTGETWILRKTVLFEIGRESSDMD</sequence>
<dbReference type="KEGG" id="dalk:DSCA_33820"/>
<evidence type="ECO:0000313" key="1">
    <source>
        <dbReference type="EMBL" id="BBO69452.1"/>
    </source>
</evidence>
<organism evidence="1 2">
    <name type="scientific">Desulfosarcina alkanivorans</name>
    <dbReference type="NCBI Taxonomy" id="571177"/>
    <lineage>
        <taxon>Bacteria</taxon>
        <taxon>Pseudomonadati</taxon>
        <taxon>Thermodesulfobacteriota</taxon>
        <taxon>Desulfobacteria</taxon>
        <taxon>Desulfobacterales</taxon>
        <taxon>Desulfosarcinaceae</taxon>
        <taxon>Desulfosarcina</taxon>
    </lineage>
</organism>
<dbReference type="AlphaFoldDB" id="A0A5K7YIF3"/>
<name>A0A5K7YIF3_9BACT</name>
<reference evidence="1 2" key="1">
    <citation type="submission" date="2019-11" db="EMBL/GenBank/DDBJ databases">
        <title>Comparative genomics of hydrocarbon-degrading Desulfosarcina strains.</title>
        <authorList>
            <person name="Watanabe M."/>
            <person name="Kojima H."/>
            <person name="Fukui M."/>
        </authorList>
    </citation>
    <scope>NUCLEOTIDE SEQUENCE [LARGE SCALE GENOMIC DNA]</scope>
    <source>
        <strain evidence="1 2">PL12</strain>
    </source>
</reference>
<evidence type="ECO:0000313" key="2">
    <source>
        <dbReference type="Proteomes" id="UP000427906"/>
    </source>
</evidence>